<organism evidence="6 7">
    <name type="scientific">Streptomyces luteireticuli</name>
    <dbReference type="NCBI Taxonomy" id="173858"/>
    <lineage>
        <taxon>Bacteria</taxon>
        <taxon>Bacillati</taxon>
        <taxon>Actinomycetota</taxon>
        <taxon>Actinomycetes</taxon>
        <taxon>Kitasatosporales</taxon>
        <taxon>Streptomycetaceae</taxon>
        <taxon>Streptomyces</taxon>
    </lineage>
</organism>
<dbReference type="Pfam" id="PF13416">
    <property type="entry name" value="SBP_bac_8"/>
    <property type="match status" value="1"/>
</dbReference>
<dbReference type="PANTHER" id="PTHR43649:SF34">
    <property type="entry name" value="ABC TRANSPORTER PERIPLASMIC-BINDING PROTEIN YCJN-RELATED"/>
    <property type="match status" value="1"/>
</dbReference>
<dbReference type="InterPro" id="IPR006059">
    <property type="entry name" value="SBP"/>
</dbReference>
<evidence type="ECO:0000256" key="5">
    <source>
        <dbReference type="SAM" id="SignalP"/>
    </source>
</evidence>
<feature type="signal peptide" evidence="5">
    <location>
        <begin position="1"/>
        <end position="20"/>
    </location>
</feature>
<comment type="similarity">
    <text evidence="1">Belongs to the bacterial solute-binding protein 1 family.</text>
</comment>
<dbReference type="RefSeq" id="WP_344022480.1">
    <property type="nucleotide sequence ID" value="NZ_BAAABX010000023.1"/>
</dbReference>
<evidence type="ECO:0000256" key="4">
    <source>
        <dbReference type="SAM" id="MobiDB-lite"/>
    </source>
</evidence>
<sequence>MERSLWARSLVWCAALLLGAAACTGRGGPGPRATERPVTGTQLVIATGLDVTGKYGIRKRLVDAWNALQEKQGSPWRARAVLLPGSADLQRSQLLAALQSGSAAYDVVNLDVTWVPEFAAAGLVRELPAEYADDGDVLPGVAATARWKGKVYAAPYNSDVGLLYYRRDYLVPGAGIDEEKIKALSRRGTPWDELAGLMDTADAWARAEKSDRKGNYRNAWTSQLAAYEGLTVNAVEAFASAGVRLTDDDGVYRATPGELTKGVAEFRRRTESAHTLDGAFESDEAGTLKDFAEGRTAFLRHWPYAYRTLHAALGEERLGVVPLPGTAVLGGQDLAVAAGPAMPGARAEKARELVRFLTGPASERCLLDAGFAATRRSAYTDPGVVCDDRRAAPSAGAPPEGGERDMPRDADHRPRYARTTLLPALESAALRPRTPLYGAFTQAFTGVLSRLHSSAAARREADGEVAEELDAALRGVLPGG</sequence>
<comment type="caution">
    <text evidence="6">The sequence shown here is derived from an EMBL/GenBank/DDBJ whole genome shotgun (WGS) entry which is preliminary data.</text>
</comment>
<evidence type="ECO:0000256" key="3">
    <source>
        <dbReference type="ARBA" id="ARBA00022729"/>
    </source>
</evidence>
<dbReference type="PROSITE" id="PS51257">
    <property type="entry name" value="PROKAR_LIPOPROTEIN"/>
    <property type="match status" value="1"/>
</dbReference>
<evidence type="ECO:0008006" key="8">
    <source>
        <dbReference type="Google" id="ProtNLM"/>
    </source>
</evidence>
<evidence type="ECO:0000313" key="7">
    <source>
        <dbReference type="Proteomes" id="UP001500879"/>
    </source>
</evidence>
<keyword evidence="3 5" id="KW-0732">Signal</keyword>
<dbReference type="SUPFAM" id="SSF53850">
    <property type="entry name" value="Periplasmic binding protein-like II"/>
    <property type="match status" value="1"/>
</dbReference>
<reference evidence="7" key="1">
    <citation type="journal article" date="2019" name="Int. J. Syst. Evol. Microbiol.">
        <title>The Global Catalogue of Microorganisms (GCM) 10K type strain sequencing project: providing services to taxonomists for standard genome sequencing and annotation.</title>
        <authorList>
            <consortium name="The Broad Institute Genomics Platform"/>
            <consortium name="The Broad Institute Genome Sequencing Center for Infectious Disease"/>
            <person name="Wu L."/>
            <person name="Ma J."/>
        </authorList>
    </citation>
    <scope>NUCLEOTIDE SEQUENCE [LARGE SCALE GENOMIC DNA]</scope>
    <source>
        <strain evidence="7">JCM 4788</strain>
    </source>
</reference>
<keyword evidence="7" id="KW-1185">Reference proteome</keyword>
<feature type="compositionally biased region" description="Basic and acidic residues" evidence="4">
    <location>
        <begin position="401"/>
        <end position="411"/>
    </location>
</feature>
<evidence type="ECO:0000256" key="1">
    <source>
        <dbReference type="ARBA" id="ARBA00008520"/>
    </source>
</evidence>
<keyword evidence="2" id="KW-0813">Transport</keyword>
<evidence type="ECO:0000313" key="6">
    <source>
        <dbReference type="EMBL" id="GAA0400002.1"/>
    </source>
</evidence>
<name>A0ABP3IEW1_9ACTN</name>
<protein>
    <recommendedName>
        <fullName evidence="8">Extracellular solute-binding protein</fullName>
    </recommendedName>
</protein>
<feature type="chain" id="PRO_5046533541" description="Extracellular solute-binding protein" evidence="5">
    <location>
        <begin position="21"/>
        <end position="480"/>
    </location>
</feature>
<dbReference type="PANTHER" id="PTHR43649">
    <property type="entry name" value="ARABINOSE-BINDING PROTEIN-RELATED"/>
    <property type="match status" value="1"/>
</dbReference>
<dbReference type="InterPro" id="IPR050490">
    <property type="entry name" value="Bact_solute-bd_prot1"/>
</dbReference>
<accession>A0ABP3IEW1</accession>
<dbReference type="Proteomes" id="UP001500879">
    <property type="component" value="Unassembled WGS sequence"/>
</dbReference>
<evidence type="ECO:0000256" key="2">
    <source>
        <dbReference type="ARBA" id="ARBA00022448"/>
    </source>
</evidence>
<dbReference type="Gene3D" id="3.40.190.10">
    <property type="entry name" value="Periplasmic binding protein-like II"/>
    <property type="match status" value="2"/>
</dbReference>
<proteinExistence type="inferred from homology"/>
<feature type="region of interest" description="Disordered" evidence="4">
    <location>
        <begin position="383"/>
        <end position="411"/>
    </location>
</feature>
<dbReference type="EMBL" id="BAAABX010000023">
    <property type="protein sequence ID" value="GAA0400002.1"/>
    <property type="molecule type" value="Genomic_DNA"/>
</dbReference>
<gene>
    <name evidence="6" type="ORF">GCM10010357_21290</name>
</gene>